<dbReference type="Gene3D" id="1.20.1420.60">
    <property type="match status" value="1"/>
</dbReference>
<dbReference type="Pfam" id="PF14300">
    <property type="entry name" value="DMP19"/>
    <property type="match status" value="1"/>
</dbReference>
<proteinExistence type="predicted"/>
<name>A0ABR7TTN7_9BACT</name>
<evidence type="ECO:0000259" key="1">
    <source>
        <dbReference type="Pfam" id="PF14300"/>
    </source>
</evidence>
<dbReference type="EMBL" id="JACVFC010000003">
    <property type="protein sequence ID" value="MBC9932982.1"/>
    <property type="molecule type" value="Genomic_DNA"/>
</dbReference>
<feature type="domain" description="DNA mimic protein DMP19 C-terminal" evidence="1">
    <location>
        <begin position="45"/>
        <end position="160"/>
    </location>
</feature>
<dbReference type="RefSeq" id="WP_188090109.1">
    <property type="nucleotide sequence ID" value="NZ_JACVFC010000003.1"/>
</dbReference>
<sequence length="168" mass="19565">MEFLPTVSKQDLDNAREDNWDFIYAILEPYQDAIEEAEEEEDILDQLTDDQHVLLIYDALYGQVTNGGFLQLIHNGYGQFIFETGFDEDLEKWGLKETAEIVRKAEAIFVEHKGLLEEERDLEAFSALYKTFTHFESLDNAFYDVMDEEVATFRAYIEAHLDTFAKIV</sequence>
<dbReference type="Proteomes" id="UP000659124">
    <property type="component" value="Unassembled WGS sequence"/>
</dbReference>
<comment type="caution">
    <text evidence="2">The sequence shown here is derived from an EMBL/GenBank/DDBJ whole genome shotgun (WGS) entry which is preliminary data.</text>
</comment>
<dbReference type="InterPro" id="IPR025402">
    <property type="entry name" value="DMP19_C"/>
</dbReference>
<accession>A0ABR7TTN7</accession>
<evidence type="ECO:0000313" key="3">
    <source>
        <dbReference type="Proteomes" id="UP000659124"/>
    </source>
</evidence>
<keyword evidence="3" id="KW-1185">Reference proteome</keyword>
<organism evidence="2 3">
    <name type="scientific">Chitinophaga qingshengii</name>
    <dbReference type="NCBI Taxonomy" id="1569794"/>
    <lineage>
        <taxon>Bacteria</taxon>
        <taxon>Pseudomonadati</taxon>
        <taxon>Bacteroidota</taxon>
        <taxon>Chitinophagia</taxon>
        <taxon>Chitinophagales</taxon>
        <taxon>Chitinophagaceae</taxon>
        <taxon>Chitinophaga</taxon>
    </lineage>
</organism>
<evidence type="ECO:0000313" key="2">
    <source>
        <dbReference type="EMBL" id="MBC9932982.1"/>
    </source>
</evidence>
<gene>
    <name evidence="2" type="ORF">ICL07_21515</name>
</gene>
<reference evidence="2 3" key="1">
    <citation type="submission" date="2020-09" db="EMBL/GenBank/DDBJ databases">
        <title>Genome sequences of type strains of Chitinophaga qingshengii and Chitinophaga varians.</title>
        <authorList>
            <person name="Kittiwongwattana C."/>
        </authorList>
    </citation>
    <scope>NUCLEOTIDE SEQUENCE [LARGE SCALE GENOMIC DNA]</scope>
    <source>
        <strain evidence="2 3">JCM 30026</strain>
    </source>
</reference>
<protein>
    <submittedName>
        <fullName evidence="2">DMP19 family protein</fullName>
    </submittedName>
</protein>